<evidence type="ECO:0000256" key="17">
    <source>
        <dbReference type="ARBA" id="ARBA00023242"/>
    </source>
</evidence>
<evidence type="ECO:0000256" key="16">
    <source>
        <dbReference type="ARBA" id="ARBA00023235"/>
    </source>
</evidence>
<dbReference type="PANTHER" id="PTHR11472">
    <property type="entry name" value="DNA REPAIR DEAD HELICASE RAD3/XP-D SUBFAMILY MEMBER"/>
    <property type="match status" value="1"/>
</dbReference>
<comment type="cofactor">
    <cofactor evidence="1">
        <name>[4Fe-4S] cluster</name>
        <dbReference type="ChEBI" id="CHEBI:49883"/>
    </cofactor>
</comment>
<dbReference type="EC" id="5.6.2.3" evidence="22"/>
<evidence type="ECO:0000256" key="23">
    <source>
        <dbReference type="ARBA" id="ARBA00044998"/>
    </source>
</evidence>
<evidence type="ECO:0000256" key="18">
    <source>
        <dbReference type="ARBA" id="ARBA00023274"/>
    </source>
</evidence>
<dbReference type="STRING" id="5098.A0A507QP70"/>
<evidence type="ECO:0000256" key="14">
    <source>
        <dbReference type="ARBA" id="ARBA00023014"/>
    </source>
</evidence>
<keyword evidence="17" id="KW-0539">Nucleus</keyword>
<keyword evidence="12 28" id="KW-0689">Ribosomal protein</keyword>
<evidence type="ECO:0000256" key="24">
    <source>
        <dbReference type="ARBA" id="ARBA00045008"/>
    </source>
</evidence>
<keyword evidence="18 28" id="KW-0687">Ribonucleoprotein</keyword>
<dbReference type="FunFam" id="3.40.50.300:FF:001372">
    <property type="entry name" value="ATP-dependent DNA helicase chl1"/>
    <property type="match status" value="1"/>
</dbReference>
<dbReference type="InterPro" id="IPR002464">
    <property type="entry name" value="DNA/RNA_helicase_DEAH_CS"/>
</dbReference>
<evidence type="ECO:0000256" key="10">
    <source>
        <dbReference type="ARBA" id="ARBA00022806"/>
    </source>
</evidence>
<evidence type="ECO:0000313" key="32">
    <source>
        <dbReference type="Proteomes" id="UP000319663"/>
    </source>
</evidence>
<dbReference type="CDD" id="cd18788">
    <property type="entry name" value="SF2_C_XPD"/>
    <property type="match status" value="1"/>
</dbReference>
<evidence type="ECO:0000256" key="13">
    <source>
        <dbReference type="ARBA" id="ARBA00023004"/>
    </source>
</evidence>
<dbReference type="InterPro" id="IPR021131">
    <property type="entry name" value="Ribosomal_uL15/eL18"/>
</dbReference>
<dbReference type="GO" id="GO:0015934">
    <property type="term" value="C:large ribosomal subunit"/>
    <property type="evidence" value="ECO:0007669"/>
    <property type="project" value="InterPro"/>
</dbReference>
<dbReference type="GO" id="GO:0005524">
    <property type="term" value="F:ATP binding"/>
    <property type="evidence" value="ECO:0007669"/>
    <property type="project" value="UniProtKB-KW"/>
</dbReference>
<dbReference type="Pfam" id="PF13307">
    <property type="entry name" value="Helicase_C_2"/>
    <property type="match status" value="1"/>
</dbReference>
<dbReference type="GO" id="GO:0043139">
    <property type="term" value="F:5'-3' DNA helicase activity"/>
    <property type="evidence" value="ECO:0007669"/>
    <property type="project" value="UniProtKB-EC"/>
</dbReference>
<keyword evidence="15" id="KW-0238">DNA-binding</keyword>
<evidence type="ECO:0000256" key="9">
    <source>
        <dbReference type="ARBA" id="ARBA00022801"/>
    </source>
</evidence>
<evidence type="ECO:0000259" key="30">
    <source>
        <dbReference type="PROSITE" id="PS51193"/>
    </source>
</evidence>
<dbReference type="GO" id="GO:0003735">
    <property type="term" value="F:structural constituent of ribosome"/>
    <property type="evidence" value="ECO:0007669"/>
    <property type="project" value="InterPro"/>
</dbReference>
<keyword evidence="10 31" id="KW-0347">Helicase</keyword>
<evidence type="ECO:0000256" key="28">
    <source>
        <dbReference type="RuleBase" id="RU003888"/>
    </source>
</evidence>
<dbReference type="Pfam" id="PF06733">
    <property type="entry name" value="DEAD_2"/>
    <property type="match status" value="1"/>
</dbReference>
<dbReference type="NCBIfam" id="TIGR00604">
    <property type="entry name" value="rad3"/>
    <property type="match status" value="1"/>
</dbReference>
<dbReference type="GO" id="GO:0016818">
    <property type="term" value="F:hydrolase activity, acting on acid anhydrides, in phosphorus-containing anhydrides"/>
    <property type="evidence" value="ECO:0007669"/>
    <property type="project" value="InterPro"/>
</dbReference>
<dbReference type="FunFam" id="3.40.50.300:FF:002774">
    <property type="entry name" value="ATP-dependent DNA helicase chl1"/>
    <property type="match status" value="1"/>
</dbReference>
<sequence>MELQAEDFHHPYSPYGIQLQFMRALYTCLEEGKVAVFESPTGDNGEPEWMLEFAKRESHRAISERKELEARLARARLEEEKRRASFNERPKKKQRFSSPPPDLDALDDGRFALEDYESESDEPKTYINRPDPYNGLSASTLALLERFKGQISGQASELQDPEDDDVKIFYCSRTHSQLTQFAAELRRVTVPSSIPEDLSTHGNDDILQLGERVKHVSLGSRKNLCINPKVAALGNATSINERCLDLQQPSVSARMRCPYLPSKDSEALNLQFRDHALASIKDIEDLGKVGKQLGLCPYYASRSVVKHSEIITLPYPLLLQKSAREALDLSIKGHVVIIDEAHNLMDAISNIHSVTVTLSQLRMAHSQLTAYARRFKTRLKGKNRSYIAQVIRLIDSIATRLRSILESKGASEGSIQASDLMAGKGVDQINPYKLSQYLQESKLARKVDGYSDYSQAQTTGQPSETPTTPVLFHIQSFLLPLMNPSAEGHLFYLKSQGDVQLKYMLLDPTNHFRDIVEDARAVILAGGTMSPMTDYVNHLFSYVGPDRLKTFSYGHVIPPENLTAQSLGKGVLGSEFSFTYNARDSEKMILDLGQTIATLCQVIPDGVVAFFPSYDYLSSVLSIWKRPVDGGARQSTFSLIEQRKPIFYESRGAVSKTEEILQEYTAAVESGSGALLLSVIGGKLSEGINFSDELGRGVLIIGLPFPNIHSVVWQSKIRYVEEKALKQGSGSEEHKRTMAKASGRDFYENACMRAVNQSIGRAIRHRNDYAAIIMIDKSRGHVSAGKGRIGKHRKHPGGRGMAGGQHHHRTNLDKYHPGYFGKVGMRYFHRTSQQFWKPTINLDKLWSLVPSEQRDAYVSGKKADTAPVIDLLSLGYSKVLGKGRIPEVPIVVRARYFSRDAERKIKEAGGVVELVA</sequence>
<dbReference type="GO" id="GO:0003677">
    <property type="term" value="F:DNA binding"/>
    <property type="evidence" value="ECO:0007669"/>
    <property type="project" value="UniProtKB-KW"/>
</dbReference>
<dbReference type="Gene3D" id="3.40.50.300">
    <property type="entry name" value="P-loop containing nucleotide triphosphate hydrolases"/>
    <property type="match status" value="2"/>
</dbReference>
<name>A0A507QP70_MONPU</name>
<dbReference type="GO" id="GO:0006412">
    <property type="term" value="P:translation"/>
    <property type="evidence" value="ECO:0007669"/>
    <property type="project" value="InterPro"/>
</dbReference>
<dbReference type="Proteomes" id="UP000319663">
    <property type="component" value="Unassembled WGS sequence"/>
</dbReference>
<evidence type="ECO:0000313" key="31">
    <source>
        <dbReference type="EMBL" id="TQB69421.1"/>
    </source>
</evidence>
<proteinExistence type="inferred from homology"/>
<dbReference type="GO" id="GO:0046872">
    <property type="term" value="F:metal ion binding"/>
    <property type="evidence" value="ECO:0007669"/>
    <property type="project" value="UniProtKB-KW"/>
</dbReference>
<feature type="compositionally biased region" description="Basic residues" evidence="29">
    <location>
        <begin position="788"/>
        <end position="797"/>
    </location>
</feature>
<evidence type="ECO:0000256" key="2">
    <source>
        <dbReference type="ARBA" id="ARBA00004123"/>
    </source>
</evidence>
<evidence type="ECO:0000256" key="1">
    <source>
        <dbReference type="ARBA" id="ARBA00001966"/>
    </source>
</evidence>
<evidence type="ECO:0000256" key="3">
    <source>
        <dbReference type="ARBA" id="ARBA00007320"/>
    </source>
</evidence>
<protein>
    <recommendedName>
        <fullName evidence="6">ATP-dependent DNA helicase CHL1</fullName>
        <ecNumber evidence="22">5.6.2.3</ecNumber>
    </recommendedName>
    <alternativeName>
        <fullName evidence="5">ATP-dependent DNA helicase chl1</fullName>
    </alternativeName>
    <alternativeName>
        <fullName evidence="20">Chromosome loss protein 1</fullName>
    </alternativeName>
    <alternativeName>
        <fullName evidence="23 24">DNA 5'-3' helicase CHL1</fullName>
    </alternativeName>
    <alternativeName>
        <fullName evidence="27">L29</fullName>
    </alternativeName>
    <alternativeName>
        <fullName evidence="21">Large ribosomal subunit protein uL15</fullName>
    </alternativeName>
</protein>
<evidence type="ECO:0000256" key="11">
    <source>
        <dbReference type="ARBA" id="ARBA00022840"/>
    </source>
</evidence>
<dbReference type="PANTHER" id="PTHR11472:SF41">
    <property type="entry name" value="ATP-DEPENDENT DNA HELICASE DDX11-RELATED"/>
    <property type="match status" value="1"/>
</dbReference>
<dbReference type="InterPro" id="IPR013020">
    <property type="entry name" value="Rad3/Chl1-like"/>
</dbReference>
<feature type="region of interest" description="Disordered" evidence="29">
    <location>
        <begin position="782"/>
        <end position="810"/>
    </location>
</feature>
<keyword evidence="8" id="KW-0547">Nucleotide-binding</keyword>
<dbReference type="InterPro" id="IPR010614">
    <property type="entry name" value="RAD3-like_helicase_DEAD"/>
</dbReference>
<dbReference type="PROSITE" id="PS00690">
    <property type="entry name" value="DEAH_ATP_HELICASE"/>
    <property type="match status" value="1"/>
</dbReference>
<feature type="region of interest" description="Disordered" evidence="29">
    <location>
        <begin position="80"/>
        <end position="107"/>
    </location>
</feature>
<gene>
    <name evidence="31" type="primary">CHL1</name>
    <name evidence="31" type="ORF">MPDQ_001886</name>
</gene>
<keyword evidence="32" id="KW-1185">Reference proteome</keyword>
<dbReference type="FunFam" id="3.100.10.10:FF:000002">
    <property type="entry name" value="60S ribosomal protein L27a"/>
    <property type="match status" value="1"/>
</dbReference>
<evidence type="ECO:0000256" key="21">
    <source>
        <dbReference type="ARBA" id="ARBA00035200"/>
    </source>
</evidence>
<dbReference type="InterPro" id="IPR006555">
    <property type="entry name" value="ATP-dep_Helicase_C"/>
</dbReference>
<organism evidence="31 32">
    <name type="scientific">Monascus purpureus</name>
    <name type="common">Red mold</name>
    <name type="synonym">Monascus anka</name>
    <dbReference type="NCBI Taxonomy" id="5098"/>
    <lineage>
        <taxon>Eukaryota</taxon>
        <taxon>Fungi</taxon>
        <taxon>Dikarya</taxon>
        <taxon>Ascomycota</taxon>
        <taxon>Pezizomycotina</taxon>
        <taxon>Eurotiomycetes</taxon>
        <taxon>Eurotiomycetidae</taxon>
        <taxon>Eurotiales</taxon>
        <taxon>Aspergillaceae</taxon>
        <taxon>Monascus</taxon>
    </lineage>
</organism>
<evidence type="ECO:0000256" key="5">
    <source>
        <dbReference type="ARBA" id="ARBA00016387"/>
    </source>
</evidence>
<evidence type="ECO:0000256" key="25">
    <source>
        <dbReference type="ARBA" id="ARBA00045702"/>
    </source>
</evidence>
<dbReference type="InterPro" id="IPR001196">
    <property type="entry name" value="Ribosomal_uL15_CS"/>
</dbReference>
<comment type="function">
    <text evidence="25">ATP-dependent DNA helicase important for chromosome transmission and normal cell cycle progression in G(2)/M. May have a role in changing DNA topology to allow the loading of proteins involved in maintaining sister chromatid cohesion in the vicinity of the centromeres. Has a specific role in chromosome segregation during meiosis II.</text>
</comment>
<dbReference type="GO" id="GO:0034085">
    <property type="term" value="P:establishment of sister chromatid cohesion"/>
    <property type="evidence" value="ECO:0007669"/>
    <property type="project" value="TreeGrafter"/>
</dbReference>
<dbReference type="InterPro" id="IPR014013">
    <property type="entry name" value="Helic_SF1/SF2_ATP-bd_DinG/Rad3"/>
</dbReference>
<feature type="domain" description="Helicase ATP-binding" evidence="30">
    <location>
        <begin position="4"/>
        <end position="391"/>
    </location>
</feature>
<evidence type="ECO:0000256" key="19">
    <source>
        <dbReference type="ARBA" id="ARBA00023306"/>
    </source>
</evidence>
<dbReference type="SMART" id="SM00488">
    <property type="entry name" value="DEXDc2"/>
    <property type="match status" value="1"/>
</dbReference>
<dbReference type="InterPro" id="IPR027417">
    <property type="entry name" value="P-loop_NTPase"/>
</dbReference>
<dbReference type="SUPFAM" id="SSF52080">
    <property type="entry name" value="Ribosomal proteins L15p and L18e"/>
    <property type="match status" value="1"/>
</dbReference>
<dbReference type="GO" id="GO:0006974">
    <property type="term" value="P:DNA damage response"/>
    <property type="evidence" value="ECO:0007669"/>
    <property type="project" value="UniProtKB-ARBA"/>
</dbReference>
<dbReference type="GO" id="GO:0051536">
    <property type="term" value="F:iron-sulfur cluster binding"/>
    <property type="evidence" value="ECO:0007669"/>
    <property type="project" value="UniProtKB-KW"/>
</dbReference>
<evidence type="ECO:0000256" key="22">
    <source>
        <dbReference type="ARBA" id="ARBA00044969"/>
    </source>
</evidence>
<evidence type="ECO:0000256" key="20">
    <source>
        <dbReference type="ARBA" id="ARBA00029709"/>
    </source>
</evidence>
<evidence type="ECO:0000256" key="15">
    <source>
        <dbReference type="ARBA" id="ARBA00023125"/>
    </source>
</evidence>
<evidence type="ECO:0000256" key="7">
    <source>
        <dbReference type="ARBA" id="ARBA00022723"/>
    </source>
</evidence>
<comment type="catalytic activity">
    <reaction evidence="26">
        <text>ATP + H2O = ADP + phosphate + H(+)</text>
        <dbReference type="Rhea" id="RHEA:13065"/>
        <dbReference type="ChEBI" id="CHEBI:15377"/>
        <dbReference type="ChEBI" id="CHEBI:15378"/>
        <dbReference type="ChEBI" id="CHEBI:30616"/>
        <dbReference type="ChEBI" id="CHEBI:43474"/>
        <dbReference type="ChEBI" id="CHEBI:456216"/>
        <dbReference type="EC" id="5.6.2.3"/>
    </reaction>
</comment>
<comment type="similarity">
    <text evidence="4">Belongs to the DEAD box helicase family. DEAH subfamily. DDX11/CHL1 sub-subfamily.</text>
</comment>
<evidence type="ECO:0000256" key="26">
    <source>
        <dbReference type="ARBA" id="ARBA00048954"/>
    </source>
</evidence>
<comment type="caution">
    <text evidence="31">The sequence shown here is derived from an EMBL/GenBank/DDBJ whole genome shotgun (WGS) entry which is preliminary data.</text>
</comment>
<dbReference type="GO" id="GO:0006139">
    <property type="term" value="P:nucleobase-containing compound metabolic process"/>
    <property type="evidence" value="ECO:0007669"/>
    <property type="project" value="InterPro"/>
</dbReference>
<keyword evidence="19" id="KW-0131">Cell cycle</keyword>
<keyword evidence="11" id="KW-0067">ATP-binding</keyword>
<dbReference type="Gene3D" id="3.100.10.10">
    <property type="match status" value="1"/>
</dbReference>
<dbReference type="InterPro" id="IPR030878">
    <property type="entry name" value="Ribosomal_uL15"/>
</dbReference>
<dbReference type="HAMAP" id="MF_01341">
    <property type="entry name" value="Ribosomal_uL15"/>
    <property type="match status" value="1"/>
</dbReference>
<dbReference type="InterPro" id="IPR036227">
    <property type="entry name" value="Ribosomal_uL15/eL18_sf"/>
</dbReference>
<evidence type="ECO:0000256" key="8">
    <source>
        <dbReference type="ARBA" id="ARBA00022741"/>
    </source>
</evidence>
<evidence type="ECO:0000256" key="4">
    <source>
        <dbReference type="ARBA" id="ARBA00008435"/>
    </source>
</evidence>
<dbReference type="InterPro" id="IPR045028">
    <property type="entry name" value="DinG/Rad3-like"/>
</dbReference>
<accession>A0A507QP70</accession>
<keyword evidence="13" id="KW-0408">Iron</keyword>
<keyword evidence="14" id="KW-0411">Iron-sulfur</keyword>
<keyword evidence="7" id="KW-0479">Metal-binding</keyword>
<comment type="subcellular location">
    <subcellularLocation>
        <location evidence="2">Nucleus</location>
    </subcellularLocation>
</comment>
<dbReference type="Pfam" id="PF00828">
    <property type="entry name" value="Ribosomal_L27A"/>
    <property type="match status" value="1"/>
</dbReference>
<dbReference type="InterPro" id="IPR006554">
    <property type="entry name" value="Helicase-like_DEXD_c2"/>
</dbReference>
<feature type="compositionally biased region" description="Basic and acidic residues" evidence="29">
    <location>
        <begin position="80"/>
        <end position="89"/>
    </location>
</feature>
<dbReference type="GO" id="GO:0005634">
    <property type="term" value="C:nucleus"/>
    <property type="evidence" value="ECO:0007669"/>
    <property type="project" value="UniProtKB-SubCell"/>
</dbReference>
<reference evidence="31 32" key="1">
    <citation type="submission" date="2019-06" db="EMBL/GenBank/DDBJ databases">
        <title>Wine fermentation using esterase from Monascus purpureus.</title>
        <authorList>
            <person name="Geng C."/>
            <person name="Zhang Y."/>
        </authorList>
    </citation>
    <scope>NUCLEOTIDE SEQUENCE [LARGE SCALE GENOMIC DNA]</scope>
    <source>
        <strain evidence="31">HQ1</strain>
    </source>
</reference>
<evidence type="ECO:0000256" key="27">
    <source>
        <dbReference type="ARBA" id="ARBA00080124"/>
    </source>
</evidence>
<keyword evidence="9" id="KW-0378">Hydrolase</keyword>
<evidence type="ECO:0000256" key="6">
    <source>
        <dbReference type="ARBA" id="ARBA00017386"/>
    </source>
</evidence>
<dbReference type="AlphaFoldDB" id="A0A507QP70"/>
<dbReference type="EMBL" id="VIFY01000154">
    <property type="protein sequence ID" value="TQB69421.1"/>
    <property type="molecule type" value="Genomic_DNA"/>
</dbReference>
<comment type="similarity">
    <text evidence="3 28">Belongs to the universal ribosomal protein uL15 family.</text>
</comment>
<evidence type="ECO:0000256" key="12">
    <source>
        <dbReference type="ARBA" id="ARBA00022980"/>
    </source>
</evidence>
<dbReference type="PROSITE" id="PS51193">
    <property type="entry name" value="HELICASE_ATP_BIND_2"/>
    <property type="match status" value="1"/>
</dbReference>
<evidence type="ECO:0000256" key="29">
    <source>
        <dbReference type="SAM" id="MobiDB-lite"/>
    </source>
</evidence>
<keyword evidence="16" id="KW-0413">Isomerase</keyword>
<dbReference type="SMART" id="SM00491">
    <property type="entry name" value="HELICc2"/>
    <property type="match status" value="1"/>
</dbReference>
<dbReference type="PROSITE" id="PS00475">
    <property type="entry name" value="RIBOSOMAL_L15"/>
    <property type="match status" value="1"/>
</dbReference>